<organism evidence="2 3">
    <name type="scientific">Tengunoibacter tsumagoiensis</name>
    <dbReference type="NCBI Taxonomy" id="2014871"/>
    <lineage>
        <taxon>Bacteria</taxon>
        <taxon>Bacillati</taxon>
        <taxon>Chloroflexota</taxon>
        <taxon>Ktedonobacteria</taxon>
        <taxon>Ktedonobacterales</taxon>
        <taxon>Dictyobacteraceae</taxon>
        <taxon>Tengunoibacter</taxon>
    </lineage>
</organism>
<dbReference type="Pfam" id="PF03190">
    <property type="entry name" value="Thioredox_DsbH"/>
    <property type="match status" value="1"/>
</dbReference>
<dbReference type="InterPro" id="IPR024705">
    <property type="entry name" value="Ssp411"/>
</dbReference>
<dbReference type="OrthoDB" id="9762614at2"/>
<evidence type="ECO:0000313" key="3">
    <source>
        <dbReference type="Proteomes" id="UP000287352"/>
    </source>
</evidence>
<proteinExistence type="predicted"/>
<dbReference type="InterPro" id="IPR012341">
    <property type="entry name" value="6hp_glycosidase-like_sf"/>
</dbReference>
<dbReference type="Gene3D" id="1.50.10.10">
    <property type="match status" value="1"/>
</dbReference>
<dbReference type="InterPro" id="IPR008928">
    <property type="entry name" value="6-hairpin_glycosidase_sf"/>
</dbReference>
<dbReference type="PANTHER" id="PTHR42899:SF1">
    <property type="entry name" value="SPERMATOGENESIS-ASSOCIATED PROTEIN 20"/>
    <property type="match status" value="1"/>
</dbReference>
<evidence type="ECO:0000313" key="2">
    <source>
        <dbReference type="EMBL" id="GCE12053.1"/>
    </source>
</evidence>
<dbReference type="EMBL" id="BIFR01000001">
    <property type="protein sequence ID" value="GCE12053.1"/>
    <property type="molecule type" value="Genomic_DNA"/>
</dbReference>
<protein>
    <recommendedName>
        <fullName evidence="1">Spermatogenesis-associated protein 20-like TRX domain-containing protein</fullName>
    </recommendedName>
</protein>
<dbReference type="SUPFAM" id="SSF52833">
    <property type="entry name" value="Thioredoxin-like"/>
    <property type="match status" value="1"/>
</dbReference>
<dbReference type="Proteomes" id="UP000287352">
    <property type="component" value="Unassembled WGS sequence"/>
</dbReference>
<accession>A0A401ZYZ6</accession>
<feature type="domain" description="Spermatogenesis-associated protein 20-like TRX" evidence="1">
    <location>
        <begin position="27"/>
        <end position="154"/>
    </location>
</feature>
<dbReference type="SUPFAM" id="SSF48208">
    <property type="entry name" value="Six-hairpin glycosidases"/>
    <property type="match status" value="1"/>
</dbReference>
<sequence length="535" mass="60462">MGGSSIVRHALTSAPMPEVFRFSPQPHQADRIQWRGWGQAAFAEAMQTRKPVFLVITSLWCQWCHNFDETTLSHPGVISMVNEHYIPIRVDSDLRPDINQRYNQNGWPSVALLSPDGEVLWGGVSVPTTRLLYYFSYIRRYYSDHQQELAEQVQMLQVQRNAPAEFGIACPIFFQPQARQLLETVPSEAAKVLYDLYDAENGGFRIHSNLKFSHPDALELLLILSRQNQPEALDMVRYSLAQMRDGGLWDNEEGAFFRYSAASDWSMPHTEKMLEENAALLRVVAGLAQQTKEGEWFDLTRQLVLSLNTLFWQAEKGVFSGSQSADEAYYGPGPYSRATRQRPLVDTTVYTSWNAQMISAYLLASHVLGYSSLRTIALQALDYLCSHLIHPGGSVYHYELEGQGGLPGQLADQVWLTRALLDAYEVSNQKQYLETAIALMHFVCRELFDSTNSLFYDSPVQADAIGRMAQREQPLGENALAAECLLRMAVYSRRPSMRVTGLHVLAGCLEQYHRTGIQGALYACVVAQALEKQWL</sequence>
<keyword evidence="3" id="KW-1185">Reference proteome</keyword>
<reference evidence="3" key="1">
    <citation type="submission" date="2018-12" db="EMBL/GenBank/DDBJ databases">
        <title>Tengunoibacter tsumagoiensis gen. nov., sp. nov., Dictyobacter kobayashii sp. nov., D. alpinus sp. nov., and D. joshuensis sp. nov. and description of Dictyobacteraceae fam. nov. within the order Ktedonobacterales isolated from Tengu-no-mugimeshi.</title>
        <authorList>
            <person name="Wang C.M."/>
            <person name="Zheng Y."/>
            <person name="Sakai Y."/>
            <person name="Toyoda A."/>
            <person name="Minakuchi Y."/>
            <person name="Abe K."/>
            <person name="Yokota A."/>
            <person name="Yabe S."/>
        </authorList>
    </citation>
    <scope>NUCLEOTIDE SEQUENCE [LARGE SCALE GENOMIC DNA]</scope>
    <source>
        <strain evidence="3">Uno3</strain>
    </source>
</reference>
<dbReference type="GO" id="GO:0005975">
    <property type="term" value="P:carbohydrate metabolic process"/>
    <property type="evidence" value="ECO:0007669"/>
    <property type="project" value="InterPro"/>
</dbReference>
<name>A0A401ZYZ6_9CHLR</name>
<dbReference type="Gene3D" id="3.40.30.10">
    <property type="entry name" value="Glutaredoxin"/>
    <property type="match status" value="1"/>
</dbReference>
<gene>
    <name evidence="2" type="ORF">KTT_19120</name>
</gene>
<dbReference type="PANTHER" id="PTHR42899">
    <property type="entry name" value="SPERMATOGENESIS-ASSOCIATED PROTEIN 20"/>
    <property type="match status" value="1"/>
</dbReference>
<dbReference type="AlphaFoldDB" id="A0A401ZYZ6"/>
<dbReference type="InterPro" id="IPR004879">
    <property type="entry name" value="Ssp411-like_TRX"/>
</dbReference>
<evidence type="ECO:0000259" key="1">
    <source>
        <dbReference type="Pfam" id="PF03190"/>
    </source>
</evidence>
<comment type="caution">
    <text evidence="2">The sequence shown here is derived from an EMBL/GenBank/DDBJ whole genome shotgun (WGS) entry which is preliminary data.</text>
</comment>
<dbReference type="RefSeq" id="WP_126579716.1">
    <property type="nucleotide sequence ID" value="NZ_BIFR01000001.1"/>
</dbReference>
<dbReference type="InterPro" id="IPR036249">
    <property type="entry name" value="Thioredoxin-like_sf"/>
</dbReference>